<accession>A0A443KH73</accession>
<dbReference type="OrthoDB" id="9790710at2"/>
<dbReference type="CDD" id="cd03809">
    <property type="entry name" value="GT4_MtfB-like"/>
    <property type="match status" value="1"/>
</dbReference>
<dbReference type="CDD" id="cd00761">
    <property type="entry name" value="Glyco_tranf_GTA_type"/>
    <property type="match status" value="1"/>
</dbReference>
<dbReference type="GO" id="GO:0009103">
    <property type="term" value="P:lipopolysaccharide biosynthetic process"/>
    <property type="evidence" value="ECO:0007669"/>
    <property type="project" value="TreeGrafter"/>
</dbReference>
<dbReference type="PANTHER" id="PTHR46401">
    <property type="entry name" value="GLYCOSYLTRANSFERASE WBBK-RELATED"/>
    <property type="match status" value="1"/>
</dbReference>
<evidence type="ECO:0000313" key="4">
    <source>
        <dbReference type="Proteomes" id="UP000285295"/>
    </source>
</evidence>
<dbReference type="Gene3D" id="3.90.550.10">
    <property type="entry name" value="Spore Coat Polysaccharide Biosynthesis Protein SpsA, Chain A"/>
    <property type="match status" value="1"/>
</dbReference>
<protein>
    <submittedName>
        <fullName evidence="3">Glycosyltransferase</fullName>
    </submittedName>
</protein>
<dbReference type="GO" id="GO:0016757">
    <property type="term" value="F:glycosyltransferase activity"/>
    <property type="evidence" value="ECO:0007669"/>
    <property type="project" value="InterPro"/>
</dbReference>
<dbReference type="InterPro" id="IPR029044">
    <property type="entry name" value="Nucleotide-diphossugar_trans"/>
</dbReference>
<dbReference type="SUPFAM" id="SSF53448">
    <property type="entry name" value="Nucleotide-diphospho-sugar transferases"/>
    <property type="match status" value="1"/>
</dbReference>
<evidence type="ECO:0000313" key="3">
    <source>
        <dbReference type="EMBL" id="RWR32104.1"/>
    </source>
</evidence>
<keyword evidence="1 3" id="KW-0808">Transferase</keyword>
<evidence type="ECO:0000256" key="1">
    <source>
        <dbReference type="ARBA" id="ARBA00022679"/>
    </source>
</evidence>
<name>A0A443KH73_9RHOB</name>
<dbReference type="Gene3D" id="3.40.50.2000">
    <property type="entry name" value="Glycogen Phosphorylase B"/>
    <property type="match status" value="2"/>
</dbReference>
<feature type="domain" description="Glycosyl transferase family 1" evidence="2">
    <location>
        <begin position="179"/>
        <end position="334"/>
    </location>
</feature>
<gene>
    <name evidence="3" type="ORF">D2T31_03555</name>
</gene>
<sequence>MSSGADFTINGRFLTQKVTGVQRYALNVVAALDRLLSQQGATGRIVAPQGAADPGHAALPMTAGGALSGHLWEQITLPARSEGRLLNLCNTAPAVKADQIVCIHDANIFTAPQSYGRGFRTVYGLLQPLLARRAARITTVSHFSARQIARYLPIRASDIAVLPNGHEHALHWNAERAEKAPALLTGRLYVLASGSQARHKNLALLADLAPQLDAAGIDVVIAGGGGDIFAAATLAAAPNLHLTGPVSDDDLAFLMDHALCLAFPSWTEGFGLPIVEAMARGCPVISSDRASMPDICGDAARLAAPDDPQAWLRHILELKGSNTLRTELTGRGREQVRRFSWTETAAGYLDLLRDPAHLPEAAPTAPPAGKVAVVIATRGRPEVVSATVRHLAANQTLKPERIVISCTDPTDAGDLADLPGVEVLTGPPGLPAQRNTALAALPPDTDMVAFFDDDFVADRDWLAVALRSFRDDPALVGFTGRVLADGIGGPGISFGDACRMAAAPPPPCDWSWIAPYSPYGCNMAFRFPAIGTLRFDEKLVLYGWLEDRDFAAALARQSDGRLAKSADARGVHMGTKGGRVSGRRFGYSQIVNPLYMIRKGTMTPGQAMGQIFRNLSKNLVLSARPEPWVDRRGRLRGNLLGISDMMKGRIAPERATEL</sequence>
<dbReference type="Proteomes" id="UP000285295">
    <property type="component" value="Unassembled WGS sequence"/>
</dbReference>
<comment type="caution">
    <text evidence="3">The sequence shown here is derived from an EMBL/GenBank/DDBJ whole genome shotgun (WGS) entry which is preliminary data.</text>
</comment>
<dbReference type="EMBL" id="SAUX01000002">
    <property type="protein sequence ID" value="RWR32104.1"/>
    <property type="molecule type" value="Genomic_DNA"/>
</dbReference>
<dbReference type="SUPFAM" id="SSF53756">
    <property type="entry name" value="UDP-Glycosyltransferase/glycogen phosphorylase"/>
    <property type="match status" value="1"/>
</dbReference>
<evidence type="ECO:0000259" key="2">
    <source>
        <dbReference type="Pfam" id="PF00534"/>
    </source>
</evidence>
<reference evidence="3 4" key="1">
    <citation type="submission" date="2019-01" db="EMBL/GenBank/DDBJ databases">
        <title>Sinorhodobacter populi sp. nov. isolated from the symptomatic bark tissue of Populus euramericana canker.</title>
        <authorList>
            <person name="Xu G."/>
        </authorList>
    </citation>
    <scope>NUCLEOTIDE SEQUENCE [LARGE SCALE GENOMIC DNA]</scope>
    <source>
        <strain evidence="3 4">D19-10-3-21</strain>
    </source>
</reference>
<proteinExistence type="predicted"/>
<reference evidence="3 4" key="2">
    <citation type="submission" date="2019-01" db="EMBL/GenBank/DDBJ databases">
        <authorList>
            <person name="Li Y."/>
        </authorList>
    </citation>
    <scope>NUCLEOTIDE SEQUENCE [LARGE SCALE GENOMIC DNA]</scope>
    <source>
        <strain evidence="3 4">D19-10-3-21</strain>
    </source>
</reference>
<dbReference type="AlphaFoldDB" id="A0A443KH73"/>
<dbReference type="Pfam" id="PF00534">
    <property type="entry name" value="Glycos_transf_1"/>
    <property type="match status" value="1"/>
</dbReference>
<dbReference type="PANTHER" id="PTHR46401:SF2">
    <property type="entry name" value="GLYCOSYLTRANSFERASE WBBK-RELATED"/>
    <property type="match status" value="1"/>
</dbReference>
<organism evidence="3 4">
    <name type="scientific">Paenirhodobacter populi</name>
    <dbReference type="NCBI Taxonomy" id="2306993"/>
    <lineage>
        <taxon>Bacteria</taxon>
        <taxon>Pseudomonadati</taxon>
        <taxon>Pseudomonadota</taxon>
        <taxon>Alphaproteobacteria</taxon>
        <taxon>Rhodobacterales</taxon>
        <taxon>Rhodobacter group</taxon>
        <taxon>Paenirhodobacter</taxon>
    </lineage>
</organism>
<dbReference type="InterPro" id="IPR001296">
    <property type="entry name" value="Glyco_trans_1"/>
</dbReference>